<dbReference type="Proteomes" id="UP001060215">
    <property type="component" value="Chromosome 3"/>
</dbReference>
<gene>
    <name evidence="1" type="ORF">LOK49_LG02G00778</name>
</gene>
<accession>A0ACC0INZ2</accession>
<comment type="caution">
    <text evidence="1">The sequence shown here is derived from an EMBL/GenBank/DDBJ whole genome shotgun (WGS) entry which is preliminary data.</text>
</comment>
<reference evidence="1 2" key="1">
    <citation type="journal article" date="2022" name="Plant J.">
        <title>Chromosome-level genome of Camellia lanceoleosa provides a valuable resource for understanding genome evolution and self-incompatibility.</title>
        <authorList>
            <person name="Gong W."/>
            <person name="Xiao S."/>
            <person name="Wang L."/>
            <person name="Liao Z."/>
            <person name="Chang Y."/>
            <person name="Mo W."/>
            <person name="Hu G."/>
            <person name="Li W."/>
            <person name="Zhao G."/>
            <person name="Zhu H."/>
            <person name="Hu X."/>
            <person name="Ji K."/>
            <person name="Xiang X."/>
            <person name="Song Q."/>
            <person name="Yuan D."/>
            <person name="Jin S."/>
            <person name="Zhang L."/>
        </authorList>
    </citation>
    <scope>NUCLEOTIDE SEQUENCE [LARGE SCALE GENOMIC DNA]</scope>
    <source>
        <strain evidence="1">SQ_2022a</strain>
    </source>
</reference>
<sequence length="113" mass="12503">MTSSETPRLLSGLRSILIFLGVLRHLYRVGGDVEEVLPPVLDSSSDPPPLFDGTTRWEEDVVDGFGESFEDCFLGFGGLFGEGDEDGDGEVVVLDELLGKLNERDEMAHTWNW</sequence>
<organism evidence="1 2">
    <name type="scientific">Camellia lanceoleosa</name>
    <dbReference type="NCBI Taxonomy" id="1840588"/>
    <lineage>
        <taxon>Eukaryota</taxon>
        <taxon>Viridiplantae</taxon>
        <taxon>Streptophyta</taxon>
        <taxon>Embryophyta</taxon>
        <taxon>Tracheophyta</taxon>
        <taxon>Spermatophyta</taxon>
        <taxon>Magnoliopsida</taxon>
        <taxon>eudicotyledons</taxon>
        <taxon>Gunneridae</taxon>
        <taxon>Pentapetalae</taxon>
        <taxon>asterids</taxon>
        <taxon>Ericales</taxon>
        <taxon>Theaceae</taxon>
        <taxon>Camellia</taxon>
    </lineage>
</organism>
<keyword evidence="2" id="KW-1185">Reference proteome</keyword>
<proteinExistence type="predicted"/>
<protein>
    <submittedName>
        <fullName evidence="1">Uncharacterized protein</fullName>
    </submittedName>
</protein>
<dbReference type="EMBL" id="CM045760">
    <property type="protein sequence ID" value="KAI8027295.1"/>
    <property type="molecule type" value="Genomic_DNA"/>
</dbReference>
<evidence type="ECO:0000313" key="1">
    <source>
        <dbReference type="EMBL" id="KAI8027295.1"/>
    </source>
</evidence>
<evidence type="ECO:0000313" key="2">
    <source>
        <dbReference type="Proteomes" id="UP001060215"/>
    </source>
</evidence>
<name>A0ACC0INZ2_9ERIC</name>